<organism evidence="1 2">
    <name type="scientific">Candidatus Accumulibacter phosphatis</name>
    <dbReference type="NCBI Taxonomy" id="327160"/>
    <lineage>
        <taxon>Bacteria</taxon>
        <taxon>Pseudomonadati</taxon>
        <taxon>Pseudomonadota</taxon>
        <taxon>Betaproteobacteria</taxon>
        <taxon>Candidatus Accumulibacter</taxon>
    </lineage>
</organism>
<accession>A0A084Y6Y7</accession>
<name>A0A084Y6Y7_9PROT</name>
<reference evidence="1 2" key="1">
    <citation type="submission" date="2014-02" db="EMBL/GenBank/DDBJ databases">
        <title>Expanding our view of genomic diversity in Candidatus Accumulibacter clades.</title>
        <authorList>
            <person name="Skennerton C.T."/>
            <person name="Barr J.J."/>
            <person name="Slater F.R."/>
            <person name="Bond P.L."/>
            <person name="Tyson G.W."/>
        </authorList>
    </citation>
    <scope>NUCLEOTIDE SEQUENCE [LARGE SCALE GENOMIC DNA]</scope>
    <source>
        <strain evidence="2">BA-91</strain>
    </source>
</reference>
<dbReference type="InterPro" id="IPR029058">
    <property type="entry name" value="AB_hydrolase_fold"/>
</dbReference>
<proteinExistence type="predicted"/>
<dbReference type="InterPro" id="IPR008886">
    <property type="entry name" value="UPF0227/Esterase_YqiA"/>
</dbReference>
<comment type="caution">
    <text evidence="1">The sequence shown here is derived from an EMBL/GenBank/DDBJ whole genome shotgun (WGS) entry which is preliminary data.</text>
</comment>
<gene>
    <name evidence="1" type="ORF">AW09_004413</name>
</gene>
<sequence>MASANILYLHGFCSSPASWKARLLGQRLAAVGLGDHFLCPQLSPVPLAAIASAEALLAGSDGPTTLVGSSLGGYYASWLAEKHDLRAVLINPAVMAPLLLDGLVGTHSNFHTGEIFEFTPAHVEQLRTLETSRVTAARYLLLVETGDEVLDYRQAVARYSGSRQIVLAGGDHSFTRFPDLVPQILEFCGL</sequence>
<dbReference type="AlphaFoldDB" id="A0A084Y6Y7"/>
<evidence type="ECO:0000313" key="1">
    <source>
        <dbReference type="EMBL" id="KFB70481.1"/>
    </source>
</evidence>
<dbReference type="Gene3D" id="3.40.50.1820">
    <property type="entry name" value="alpha/beta hydrolase"/>
    <property type="match status" value="1"/>
</dbReference>
<dbReference type="PANTHER" id="PTHR35602:SF3">
    <property type="entry name" value="ESTERASE YQIA"/>
    <property type="match status" value="1"/>
</dbReference>
<dbReference type="PANTHER" id="PTHR35602">
    <property type="entry name" value="ESTERASE YQIA-RELATED"/>
    <property type="match status" value="1"/>
</dbReference>
<dbReference type="Pfam" id="PF05728">
    <property type="entry name" value="UPF0227"/>
    <property type="match status" value="1"/>
</dbReference>
<dbReference type="SUPFAM" id="SSF53474">
    <property type="entry name" value="alpha/beta-Hydrolases"/>
    <property type="match status" value="1"/>
</dbReference>
<dbReference type="Proteomes" id="UP000020077">
    <property type="component" value="Unassembled WGS sequence"/>
</dbReference>
<evidence type="ECO:0000313" key="2">
    <source>
        <dbReference type="Proteomes" id="UP000020077"/>
    </source>
</evidence>
<protein>
    <submittedName>
        <fullName evidence="1">Esterase YqiA</fullName>
    </submittedName>
</protein>
<dbReference type="EMBL" id="JDVG02000695">
    <property type="protein sequence ID" value="KFB70481.1"/>
    <property type="molecule type" value="Genomic_DNA"/>
</dbReference>